<evidence type="ECO:0000313" key="1">
    <source>
        <dbReference type="EMBL" id="KHS41672.1"/>
    </source>
</evidence>
<dbReference type="AlphaFoldDB" id="A0A0B8ZX29"/>
<dbReference type="EMBL" id="JRVC01000037">
    <property type="protein sequence ID" value="KHS41672.1"/>
    <property type="molecule type" value="Genomic_DNA"/>
</dbReference>
<sequence length="211" mass="23384">MTVEVDISGYSYENAYPNSSHAYLLPTLSEELAGLRLTKEKRLFELGCGNGSIAAALSTVGWEVSGVDPSEEGIAQANKKYPELRLEMGSAYDDLVGRFGRFPVVTSLEVIEHVYAPRDFLNSLFSLVEPGGTAIISTPYHGYLKNLVLAMTGKMDAHFTATWDHGHIKFWSIRTLTILLEEAGFRDIRFRRVGRIPVLAKSMVAIMKRPG</sequence>
<dbReference type="PANTHER" id="PTHR43861:SF6">
    <property type="entry name" value="METHYLTRANSFERASE TYPE 11"/>
    <property type="match status" value="1"/>
</dbReference>
<name>A0A0B8ZX29_9SPHN</name>
<proteinExistence type="predicted"/>
<accession>A0A0B8ZX29</accession>
<dbReference type="GO" id="GO:0061542">
    <property type="term" value="F:3-demethylubiquinol 3-O-methyltransferase activity"/>
    <property type="evidence" value="ECO:0007669"/>
    <property type="project" value="UniProtKB-EC"/>
</dbReference>
<keyword evidence="1" id="KW-0830">Ubiquinone</keyword>
<protein>
    <submittedName>
        <fullName evidence="1">Bifunctional 3-demethylubiquinone-9 3-methyltransferase/ 2-octaprenyl-6-hydroxy phenol methylase</fullName>
        <ecNumber evidence="1">2.1.1.64</ecNumber>
    </submittedName>
</protein>
<reference evidence="1 2" key="1">
    <citation type="submission" date="2014-10" db="EMBL/GenBank/DDBJ databases">
        <title>Draft genome sequence of Novosphingobium subterraneum DSM 12447.</title>
        <authorList>
            <person name="Gan H.M."/>
            <person name="Gan H.Y."/>
            <person name="Savka M.A."/>
        </authorList>
    </citation>
    <scope>NUCLEOTIDE SEQUENCE [LARGE SCALE GENOMIC DNA]</scope>
    <source>
        <strain evidence="1 2">DSM 12447</strain>
    </source>
</reference>
<dbReference type="STRING" id="48936.NJ75_04580"/>
<dbReference type="Pfam" id="PF13489">
    <property type="entry name" value="Methyltransf_23"/>
    <property type="match status" value="1"/>
</dbReference>
<dbReference type="EC" id="2.1.1.64" evidence="1"/>
<organism evidence="1 2">
    <name type="scientific">Novosphingobium subterraneum</name>
    <dbReference type="NCBI Taxonomy" id="48936"/>
    <lineage>
        <taxon>Bacteria</taxon>
        <taxon>Pseudomonadati</taxon>
        <taxon>Pseudomonadota</taxon>
        <taxon>Alphaproteobacteria</taxon>
        <taxon>Sphingomonadales</taxon>
        <taxon>Sphingomonadaceae</taxon>
        <taxon>Novosphingobium</taxon>
    </lineage>
</organism>
<dbReference type="InterPro" id="IPR029063">
    <property type="entry name" value="SAM-dependent_MTases_sf"/>
</dbReference>
<keyword evidence="1" id="KW-0489">Methyltransferase</keyword>
<evidence type="ECO:0000313" key="2">
    <source>
        <dbReference type="Proteomes" id="UP000031338"/>
    </source>
</evidence>
<dbReference type="CDD" id="cd02440">
    <property type="entry name" value="AdoMet_MTases"/>
    <property type="match status" value="1"/>
</dbReference>
<dbReference type="RefSeq" id="WP_039338562.1">
    <property type="nucleotide sequence ID" value="NZ_JRVC01000037.1"/>
</dbReference>
<dbReference type="GO" id="GO:0032259">
    <property type="term" value="P:methylation"/>
    <property type="evidence" value="ECO:0007669"/>
    <property type="project" value="UniProtKB-KW"/>
</dbReference>
<dbReference type="PANTHER" id="PTHR43861">
    <property type="entry name" value="TRANS-ACONITATE 2-METHYLTRANSFERASE-RELATED"/>
    <property type="match status" value="1"/>
</dbReference>
<dbReference type="Gene3D" id="3.40.50.150">
    <property type="entry name" value="Vaccinia Virus protein VP39"/>
    <property type="match status" value="1"/>
</dbReference>
<keyword evidence="1" id="KW-0808">Transferase</keyword>
<dbReference type="PATRIC" id="fig|48936.3.peg.4614"/>
<comment type="caution">
    <text evidence="1">The sequence shown here is derived from an EMBL/GenBank/DDBJ whole genome shotgun (WGS) entry which is preliminary data.</text>
</comment>
<dbReference type="Proteomes" id="UP000031338">
    <property type="component" value="Unassembled WGS sequence"/>
</dbReference>
<keyword evidence="2" id="KW-1185">Reference proteome</keyword>
<dbReference type="SUPFAM" id="SSF53335">
    <property type="entry name" value="S-adenosyl-L-methionine-dependent methyltransferases"/>
    <property type="match status" value="1"/>
</dbReference>
<gene>
    <name evidence="1" type="ORF">NJ75_04580</name>
</gene>